<evidence type="ECO:0000256" key="4">
    <source>
        <dbReference type="ARBA" id="ARBA00023136"/>
    </source>
</evidence>
<feature type="compositionally biased region" description="Polar residues" evidence="10">
    <location>
        <begin position="123"/>
        <end position="141"/>
    </location>
</feature>
<dbReference type="PROSITE" id="PS51485">
    <property type="entry name" value="PHYTOCYANIN"/>
    <property type="match status" value="1"/>
</dbReference>
<keyword evidence="7" id="KW-0449">Lipoprotein</keyword>
<dbReference type="InterPro" id="IPR008972">
    <property type="entry name" value="Cupredoxin"/>
</dbReference>
<dbReference type="STRING" id="4555.K3Z015"/>
<organism evidence="13 14">
    <name type="scientific">Setaria italica</name>
    <name type="common">Foxtail millet</name>
    <name type="synonym">Panicum italicum</name>
    <dbReference type="NCBI Taxonomy" id="4555"/>
    <lineage>
        <taxon>Eukaryota</taxon>
        <taxon>Viridiplantae</taxon>
        <taxon>Streptophyta</taxon>
        <taxon>Embryophyta</taxon>
        <taxon>Tracheophyta</taxon>
        <taxon>Spermatophyta</taxon>
        <taxon>Magnoliopsida</taxon>
        <taxon>Liliopsida</taxon>
        <taxon>Poales</taxon>
        <taxon>Poaceae</taxon>
        <taxon>PACMAD clade</taxon>
        <taxon>Panicoideae</taxon>
        <taxon>Panicodae</taxon>
        <taxon>Paniceae</taxon>
        <taxon>Cenchrinae</taxon>
        <taxon>Setaria</taxon>
    </lineage>
</organism>
<evidence type="ECO:0000256" key="11">
    <source>
        <dbReference type="SAM" id="Phobius"/>
    </source>
</evidence>
<dbReference type="eggNOG" id="ENOG502RZSF">
    <property type="taxonomic scope" value="Eukaryota"/>
</dbReference>
<keyword evidence="4 11" id="KW-0472">Membrane</keyword>
<keyword evidence="3" id="KW-0732">Signal</keyword>
<evidence type="ECO:0000313" key="14">
    <source>
        <dbReference type="Proteomes" id="UP000004995"/>
    </source>
</evidence>
<feature type="region of interest" description="Disordered" evidence="10">
    <location>
        <begin position="67"/>
        <end position="167"/>
    </location>
</feature>
<comment type="subcellular location">
    <subcellularLocation>
        <location evidence="9">Endomembrane system</location>
        <topology evidence="9">Lipid-anchor</topology>
    </subcellularLocation>
    <subcellularLocation>
        <location evidence="1">Membrane</location>
        <topology evidence="1">Lipid-anchor</topology>
        <topology evidence="1">GPI-anchor</topology>
    </subcellularLocation>
</comment>
<evidence type="ECO:0000313" key="13">
    <source>
        <dbReference type="EnsemblPlants" id="KQL30526"/>
    </source>
</evidence>
<keyword evidence="11" id="KW-0812">Transmembrane</keyword>
<dbReference type="FunFam" id="2.60.40.420:FF:000010">
    <property type="entry name" value="Early nodulin-like protein 1"/>
    <property type="match status" value="1"/>
</dbReference>
<dbReference type="EnsemblPlants" id="KQL30526">
    <property type="protein sequence ID" value="KQL30526"/>
    <property type="gene ID" value="SETIT_019876mg"/>
</dbReference>
<dbReference type="InterPro" id="IPR003245">
    <property type="entry name" value="Phytocyanin_dom"/>
</dbReference>
<reference evidence="13" key="2">
    <citation type="submission" date="2018-08" db="UniProtKB">
        <authorList>
            <consortium name="EnsemblPlants"/>
        </authorList>
    </citation>
    <scope>IDENTIFICATION</scope>
    <source>
        <strain evidence="13">Yugu1</strain>
    </source>
</reference>
<feature type="region of interest" description="Disordered" evidence="10">
    <location>
        <begin position="321"/>
        <end position="344"/>
    </location>
</feature>
<evidence type="ECO:0000256" key="9">
    <source>
        <dbReference type="ARBA" id="ARBA00037868"/>
    </source>
</evidence>
<feature type="domain" description="Phytocyanin" evidence="12">
    <location>
        <begin position="210"/>
        <end position="310"/>
    </location>
</feature>
<dbReference type="GO" id="GO:0009055">
    <property type="term" value="F:electron transfer activity"/>
    <property type="evidence" value="ECO:0007669"/>
    <property type="project" value="InterPro"/>
</dbReference>
<evidence type="ECO:0000256" key="5">
    <source>
        <dbReference type="ARBA" id="ARBA00023157"/>
    </source>
</evidence>
<dbReference type="AlphaFoldDB" id="K3Z015"/>
<dbReference type="SUPFAM" id="SSF49503">
    <property type="entry name" value="Cupredoxins"/>
    <property type="match status" value="1"/>
</dbReference>
<dbReference type="GO" id="GO:0098552">
    <property type="term" value="C:side of membrane"/>
    <property type="evidence" value="ECO:0007669"/>
    <property type="project" value="UniProtKB-KW"/>
</dbReference>
<evidence type="ECO:0000256" key="1">
    <source>
        <dbReference type="ARBA" id="ARBA00004589"/>
    </source>
</evidence>
<dbReference type="GO" id="GO:0005886">
    <property type="term" value="C:plasma membrane"/>
    <property type="evidence" value="ECO:0000318"/>
    <property type="project" value="GO_Central"/>
</dbReference>
<evidence type="ECO:0000256" key="8">
    <source>
        <dbReference type="ARBA" id="ARBA00035011"/>
    </source>
</evidence>
<reference evidence="14" key="1">
    <citation type="journal article" date="2012" name="Nat. Biotechnol.">
        <title>Reference genome sequence of the model plant Setaria.</title>
        <authorList>
            <person name="Bennetzen J.L."/>
            <person name="Schmutz J."/>
            <person name="Wang H."/>
            <person name="Percifield R."/>
            <person name="Hawkins J."/>
            <person name="Pontaroli A.C."/>
            <person name="Estep M."/>
            <person name="Feng L."/>
            <person name="Vaughn J.N."/>
            <person name="Grimwood J."/>
            <person name="Jenkins J."/>
            <person name="Barry K."/>
            <person name="Lindquist E."/>
            <person name="Hellsten U."/>
            <person name="Deshpande S."/>
            <person name="Wang X."/>
            <person name="Wu X."/>
            <person name="Mitros T."/>
            <person name="Triplett J."/>
            <person name="Yang X."/>
            <person name="Ye C.Y."/>
            <person name="Mauro-Herrera M."/>
            <person name="Wang L."/>
            <person name="Li P."/>
            <person name="Sharma M."/>
            <person name="Sharma R."/>
            <person name="Ronald P.C."/>
            <person name="Panaud O."/>
            <person name="Kellogg E.A."/>
            <person name="Brutnell T.P."/>
            <person name="Doust A.N."/>
            <person name="Tuskan G.A."/>
            <person name="Rokhsar D."/>
            <person name="Devos K.M."/>
        </authorList>
    </citation>
    <scope>NUCLEOTIDE SEQUENCE [LARGE SCALE GENOMIC DNA]</scope>
    <source>
        <strain evidence="14">cv. Yugu1</strain>
    </source>
</reference>
<accession>K3Z015</accession>
<keyword evidence="5" id="KW-1015">Disulfide bond</keyword>
<dbReference type="PANTHER" id="PTHR33021">
    <property type="entry name" value="BLUE COPPER PROTEIN"/>
    <property type="match status" value="1"/>
</dbReference>
<feature type="compositionally biased region" description="Low complexity" evidence="10">
    <location>
        <begin position="321"/>
        <end position="332"/>
    </location>
</feature>
<evidence type="ECO:0000259" key="12">
    <source>
        <dbReference type="PROSITE" id="PS51485"/>
    </source>
</evidence>
<evidence type="ECO:0000256" key="2">
    <source>
        <dbReference type="ARBA" id="ARBA00022622"/>
    </source>
</evidence>
<dbReference type="PANTHER" id="PTHR33021:SF14">
    <property type="entry name" value="OS01G0272700 PROTEIN"/>
    <property type="match status" value="1"/>
</dbReference>
<evidence type="ECO:0000256" key="6">
    <source>
        <dbReference type="ARBA" id="ARBA00023180"/>
    </source>
</evidence>
<evidence type="ECO:0000256" key="10">
    <source>
        <dbReference type="SAM" id="MobiDB-lite"/>
    </source>
</evidence>
<dbReference type="Pfam" id="PF02298">
    <property type="entry name" value="Cu_bind_like"/>
    <property type="match status" value="1"/>
</dbReference>
<dbReference type="GO" id="GO:0012505">
    <property type="term" value="C:endomembrane system"/>
    <property type="evidence" value="ECO:0007669"/>
    <property type="project" value="UniProtKB-SubCell"/>
</dbReference>
<proteinExistence type="inferred from homology"/>
<keyword evidence="2" id="KW-0336">GPI-anchor</keyword>
<dbReference type="HOGENOM" id="CLU_742708_0_0_1"/>
<name>K3Z015_SETIT</name>
<feature type="transmembrane region" description="Helical" evidence="11">
    <location>
        <begin position="350"/>
        <end position="372"/>
    </location>
</feature>
<keyword evidence="11" id="KW-1133">Transmembrane helix</keyword>
<dbReference type="CDD" id="cd11019">
    <property type="entry name" value="OsENODL1_like"/>
    <property type="match status" value="1"/>
</dbReference>
<dbReference type="Gene3D" id="2.60.40.420">
    <property type="entry name" value="Cupredoxins - blue copper proteins"/>
    <property type="match status" value="1"/>
</dbReference>
<keyword evidence="14" id="KW-1185">Reference proteome</keyword>
<dbReference type="InterPro" id="IPR039391">
    <property type="entry name" value="Phytocyanin-like"/>
</dbReference>
<protein>
    <recommendedName>
        <fullName evidence="12">Phytocyanin domain-containing protein</fullName>
    </recommendedName>
</protein>
<feature type="transmembrane region" description="Helical" evidence="11">
    <location>
        <begin position="181"/>
        <end position="201"/>
    </location>
</feature>
<dbReference type="Proteomes" id="UP000004995">
    <property type="component" value="Unassembled WGS sequence"/>
</dbReference>
<dbReference type="EMBL" id="AGNK02000438">
    <property type="status" value="NOT_ANNOTATED_CDS"/>
    <property type="molecule type" value="Genomic_DNA"/>
</dbReference>
<dbReference type="InterPro" id="IPR041846">
    <property type="entry name" value="ENL_dom"/>
</dbReference>
<sequence length="373" mass="39349">MPGKHGRRGGEARTLEKLWAVALARRVGFGLRLQVQGVQGHPHGHTPAACGRARRCHVLQRANCRRLVPHVSSRSPSPTPHARSTDHGARARAVKLQPAMRRDATSRSHTSNRPSPPSPCKTRPSTYKTPTSAHLQFQLHTTRARAPSQKPHPRQLNPSPPRSRRERIASCKQASSRVLRALALAGAVFLSVLLAPGAFAAEAAAPRAGLEFHVGGPRGWRVPDANTSYGWWAMNNRFHVGDRLYFKYAHDSVLVVDRPSFDACNATEPLAAFADGATTVRLDRPGFFCFISGEPGHCEQGQRLVVRVMVHPALAAAPGPAAASAPGTSARPGHGGGRPGASSSGAAAEVAAAAGVAVAAAVAALVGVVLVLP</sequence>
<keyword evidence="6" id="KW-0325">Glycoprotein</keyword>
<dbReference type="InParanoid" id="K3Z015"/>
<evidence type="ECO:0000256" key="7">
    <source>
        <dbReference type="ARBA" id="ARBA00023288"/>
    </source>
</evidence>
<comment type="similarity">
    <text evidence="8">Belongs to the early nodulin-like (ENODL) family.</text>
</comment>
<dbReference type="Gramene" id="KQL30526">
    <property type="protein sequence ID" value="KQL30526"/>
    <property type="gene ID" value="SETIT_019876mg"/>
</dbReference>
<evidence type="ECO:0000256" key="3">
    <source>
        <dbReference type="ARBA" id="ARBA00022729"/>
    </source>
</evidence>